<protein>
    <submittedName>
        <fullName evidence="1">Uncharacterized protein</fullName>
    </submittedName>
</protein>
<dbReference type="AlphaFoldDB" id="A0A0A9D3P5"/>
<organism evidence="1">
    <name type="scientific">Arundo donax</name>
    <name type="common">Giant reed</name>
    <name type="synonym">Donax arundinaceus</name>
    <dbReference type="NCBI Taxonomy" id="35708"/>
    <lineage>
        <taxon>Eukaryota</taxon>
        <taxon>Viridiplantae</taxon>
        <taxon>Streptophyta</taxon>
        <taxon>Embryophyta</taxon>
        <taxon>Tracheophyta</taxon>
        <taxon>Spermatophyta</taxon>
        <taxon>Magnoliopsida</taxon>
        <taxon>Liliopsida</taxon>
        <taxon>Poales</taxon>
        <taxon>Poaceae</taxon>
        <taxon>PACMAD clade</taxon>
        <taxon>Arundinoideae</taxon>
        <taxon>Arundineae</taxon>
        <taxon>Arundo</taxon>
    </lineage>
</organism>
<reference evidence="1" key="2">
    <citation type="journal article" date="2015" name="Data Brief">
        <title>Shoot transcriptome of the giant reed, Arundo donax.</title>
        <authorList>
            <person name="Barrero R.A."/>
            <person name="Guerrero F.D."/>
            <person name="Moolhuijzen P."/>
            <person name="Goolsby J.A."/>
            <person name="Tidwell J."/>
            <person name="Bellgard S.E."/>
            <person name="Bellgard M.I."/>
        </authorList>
    </citation>
    <scope>NUCLEOTIDE SEQUENCE</scope>
    <source>
        <tissue evidence="1">Shoot tissue taken approximately 20 cm above the soil surface</tissue>
    </source>
</reference>
<proteinExistence type="predicted"/>
<name>A0A0A9D3P5_ARUDO</name>
<dbReference type="EMBL" id="GBRH01215464">
    <property type="protein sequence ID" value="JAD82431.1"/>
    <property type="molecule type" value="Transcribed_RNA"/>
</dbReference>
<evidence type="ECO:0000313" key="1">
    <source>
        <dbReference type="EMBL" id="JAD82431.1"/>
    </source>
</evidence>
<accession>A0A0A9D3P5</accession>
<sequence length="57" mass="6385">MCHNLPSCLICISISKGMSSSWSFFPLSIWSCPAHYPSSHFLILAQLQVDWSRGLCP</sequence>
<reference evidence="1" key="1">
    <citation type="submission" date="2014-09" db="EMBL/GenBank/DDBJ databases">
        <authorList>
            <person name="Magalhaes I.L.F."/>
            <person name="Oliveira U."/>
            <person name="Santos F.R."/>
            <person name="Vidigal T.H.D.A."/>
            <person name="Brescovit A.D."/>
            <person name="Santos A.J."/>
        </authorList>
    </citation>
    <scope>NUCLEOTIDE SEQUENCE</scope>
    <source>
        <tissue evidence="1">Shoot tissue taken approximately 20 cm above the soil surface</tissue>
    </source>
</reference>